<organism evidence="1 2">
    <name type="scientific">Leptomonas seymouri</name>
    <dbReference type="NCBI Taxonomy" id="5684"/>
    <lineage>
        <taxon>Eukaryota</taxon>
        <taxon>Discoba</taxon>
        <taxon>Euglenozoa</taxon>
        <taxon>Kinetoplastea</taxon>
        <taxon>Metakinetoplastina</taxon>
        <taxon>Trypanosomatida</taxon>
        <taxon>Trypanosomatidae</taxon>
        <taxon>Leishmaniinae</taxon>
        <taxon>Leptomonas</taxon>
    </lineage>
</organism>
<sequence>MKATGTMEAEGAANLATTMAPESGDAAIPEFCPTPVEVVETAVPVGGPLKVVAFSDRKRFVPYRVPGADFVLPGIYRRNPYTAMM</sequence>
<comment type="caution">
    <text evidence="1">The sequence shown here is derived from an EMBL/GenBank/DDBJ whole genome shotgun (WGS) entry which is preliminary data.</text>
</comment>
<dbReference type="OrthoDB" id="260412at2759"/>
<keyword evidence="2" id="KW-1185">Reference proteome</keyword>
<reference evidence="1 2" key="1">
    <citation type="journal article" date="2015" name="PLoS Pathog.">
        <title>Leptomonas seymouri: Adaptations to the Dixenous Life Cycle Analyzed by Genome Sequencing, Transcriptome Profiling and Co-infection with Leishmania donovani.</title>
        <authorList>
            <person name="Kraeva N."/>
            <person name="Butenko A."/>
            <person name="Hlavacova J."/>
            <person name="Kostygov A."/>
            <person name="Myskova J."/>
            <person name="Grybchuk D."/>
            <person name="Lestinova T."/>
            <person name="Votypka J."/>
            <person name="Volf P."/>
            <person name="Opperdoes F."/>
            <person name="Flegontov P."/>
            <person name="Lukes J."/>
            <person name="Yurchenko V."/>
        </authorList>
    </citation>
    <scope>NUCLEOTIDE SEQUENCE [LARGE SCALE GENOMIC DNA]</scope>
    <source>
        <strain evidence="1 2">ATCC 30220</strain>
    </source>
</reference>
<name>A0A0N0P3E8_LEPSE</name>
<protein>
    <submittedName>
        <fullName evidence="1">Uncharacterized protein</fullName>
    </submittedName>
</protein>
<dbReference type="AlphaFoldDB" id="A0A0N0P3E8"/>
<evidence type="ECO:0000313" key="1">
    <source>
        <dbReference type="EMBL" id="KPI84046.1"/>
    </source>
</evidence>
<gene>
    <name evidence="1" type="ORF">ABL78_6912</name>
</gene>
<dbReference type="Proteomes" id="UP000038009">
    <property type="component" value="Unassembled WGS sequence"/>
</dbReference>
<proteinExistence type="predicted"/>
<evidence type="ECO:0000313" key="2">
    <source>
        <dbReference type="Proteomes" id="UP000038009"/>
    </source>
</evidence>
<dbReference type="VEuPathDB" id="TriTrypDB:Lsey_0295_0110"/>
<accession>A0A0N0P3E8</accession>
<dbReference type="EMBL" id="LJSK01000295">
    <property type="protein sequence ID" value="KPI84046.1"/>
    <property type="molecule type" value="Genomic_DNA"/>
</dbReference>